<feature type="signal peptide" evidence="1">
    <location>
        <begin position="1"/>
        <end position="35"/>
    </location>
</feature>
<dbReference type="Gene3D" id="3.30.10.10">
    <property type="entry name" value="Trypsin Inhibitor V, subunit A"/>
    <property type="match status" value="1"/>
</dbReference>
<feature type="chain" id="PRO_5028802808" description="Twin-arginine translocation signal domain-containing protein" evidence="1">
    <location>
        <begin position="36"/>
        <end position="88"/>
    </location>
</feature>
<evidence type="ECO:0008006" key="4">
    <source>
        <dbReference type="Google" id="ProtNLM"/>
    </source>
</evidence>
<evidence type="ECO:0000313" key="3">
    <source>
        <dbReference type="Proteomes" id="UP000516369"/>
    </source>
</evidence>
<dbReference type="PROSITE" id="PS51318">
    <property type="entry name" value="TAT"/>
    <property type="match status" value="1"/>
</dbReference>
<dbReference type="Pfam" id="PF11720">
    <property type="entry name" value="Inhibitor_I78"/>
    <property type="match status" value="1"/>
</dbReference>
<reference evidence="2 3" key="1">
    <citation type="submission" date="2020-05" db="EMBL/GenBank/DDBJ databases">
        <title>Complete closed genome sequence of Defluviicoccus vanus.</title>
        <authorList>
            <person name="Bessarab I."/>
            <person name="Arumugam K."/>
            <person name="Maszenan A.M."/>
            <person name="Seviour R.J."/>
            <person name="Williams R.B."/>
        </authorList>
    </citation>
    <scope>NUCLEOTIDE SEQUENCE [LARGE SCALE GENOMIC DNA]</scope>
    <source>
        <strain evidence="2 3">Ben 114</strain>
    </source>
</reference>
<dbReference type="KEGG" id="dvn:HQ394_13895"/>
<dbReference type="Proteomes" id="UP000516369">
    <property type="component" value="Chromosome"/>
</dbReference>
<name>A0A7H1N3D2_9PROT</name>
<organism evidence="2 3">
    <name type="scientific">Defluviicoccus vanus</name>
    <dbReference type="NCBI Taxonomy" id="111831"/>
    <lineage>
        <taxon>Bacteria</taxon>
        <taxon>Pseudomonadati</taxon>
        <taxon>Pseudomonadota</taxon>
        <taxon>Alphaproteobacteria</taxon>
        <taxon>Rhodospirillales</taxon>
        <taxon>Rhodospirillaceae</taxon>
        <taxon>Defluviicoccus</taxon>
    </lineage>
</organism>
<accession>A0A7H1N3D2</accession>
<evidence type="ECO:0000313" key="2">
    <source>
        <dbReference type="EMBL" id="QNT70218.1"/>
    </source>
</evidence>
<sequence>MKASNVTSRRQTLQGAGVLAASALATLLPMPGARAHEGHDHAPKTILDLKGKLVRIVGPNEMVSQEFIQDRVTIHVDAEGRIVDLVYG</sequence>
<dbReference type="InterPro" id="IPR021719">
    <property type="entry name" value="Prot_inh_I78"/>
</dbReference>
<protein>
    <recommendedName>
        <fullName evidence="4">Twin-arginine translocation signal domain-containing protein</fullName>
    </recommendedName>
</protein>
<gene>
    <name evidence="2" type="ORF">HQ394_13895</name>
</gene>
<keyword evidence="1" id="KW-0732">Signal</keyword>
<dbReference type="AlphaFoldDB" id="A0A7H1N3D2"/>
<dbReference type="RefSeq" id="WP_190260704.1">
    <property type="nucleotide sequence ID" value="NZ_CP053923.1"/>
</dbReference>
<dbReference type="InterPro" id="IPR006311">
    <property type="entry name" value="TAT_signal"/>
</dbReference>
<keyword evidence="3" id="KW-1185">Reference proteome</keyword>
<evidence type="ECO:0000256" key="1">
    <source>
        <dbReference type="SAM" id="SignalP"/>
    </source>
</evidence>
<dbReference type="EMBL" id="CP053923">
    <property type="protein sequence ID" value="QNT70218.1"/>
    <property type="molecule type" value="Genomic_DNA"/>
</dbReference>
<proteinExistence type="predicted"/>